<keyword evidence="2" id="KW-1185">Reference proteome</keyword>
<feature type="compositionally biased region" description="Polar residues" evidence="1">
    <location>
        <begin position="75"/>
        <end position="94"/>
    </location>
</feature>
<reference evidence="3" key="1">
    <citation type="submission" date="2016-11" db="UniProtKB">
        <authorList>
            <consortium name="WormBaseParasite"/>
        </authorList>
    </citation>
    <scope>IDENTIFICATION</scope>
</reference>
<name>A0A1I8IFK0_9PLAT</name>
<feature type="compositionally biased region" description="Low complexity" evidence="1">
    <location>
        <begin position="14"/>
        <end position="29"/>
    </location>
</feature>
<protein>
    <submittedName>
        <fullName evidence="3">DUF4614 domain-containing protein</fullName>
    </submittedName>
</protein>
<dbReference type="AlphaFoldDB" id="A0A1I8IFK0"/>
<feature type="region of interest" description="Disordered" evidence="1">
    <location>
        <begin position="1"/>
        <end position="128"/>
    </location>
</feature>
<organism evidence="2 3">
    <name type="scientific">Macrostomum lignano</name>
    <dbReference type="NCBI Taxonomy" id="282301"/>
    <lineage>
        <taxon>Eukaryota</taxon>
        <taxon>Metazoa</taxon>
        <taxon>Spiralia</taxon>
        <taxon>Lophotrochozoa</taxon>
        <taxon>Platyhelminthes</taxon>
        <taxon>Rhabditophora</taxon>
        <taxon>Macrostomorpha</taxon>
        <taxon>Macrostomida</taxon>
        <taxon>Macrostomidae</taxon>
        <taxon>Macrostomum</taxon>
    </lineage>
</organism>
<accession>A0A1I8IFK0</accession>
<dbReference type="Proteomes" id="UP000095280">
    <property type="component" value="Unplaced"/>
</dbReference>
<evidence type="ECO:0000313" key="2">
    <source>
        <dbReference type="Proteomes" id="UP000095280"/>
    </source>
</evidence>
<dbReference type="WBParaSite" id="maker-uti_cns_0011998-snap-gene-0.9-mRNA-1">
    <property type="protein sequence ID" value="maker-uti_cns_0011998-snap-gene-0.9-mRNA-1"/>
    <property type="gene ID" value="maker-uti_cns_0011998-snap-gene-0.9"/>
</dbReference>
<evidence type="ECO:0000256" key="1">
    <source>
        <dbReference type="SAM" id="MobiDB-lite"/>
    </source>
</evidence>
<sequence>MHVPVALSDEDSVSQDGPPQLSPQQQQPSNLVADRFRELQESSAADADSPHNGNDDDENSVDRKPFDDVDPEGTLSANSSIQQTPTPTNGSPTSRPLRRRTGDSDDDEEEPGGSSLRQSNFGADAASAADEEIRVTKFEPPTVLSSPQLLAANPAASTSAAALPLTKEKQQLYSNLLRLFEKARSRGARLIAELRYLRRCVADNEVLIDRLAEFARALGCS</sequence>
<proteinExistence type="predicted"/>
<evidence type="ECO:0000313" key="3">
    <source>
        <dbReference type="WBParaSite" id="maker-uti_cns_0011998-snap-gene-0.9-mRNA-1"/>
    </source>
</evidence>